<organism evidence="2 3">
    <name type="scientific">Oikopleura dioica</name>
    <name type="common">Tunicate</name>
    <dbReference type="NCBI Taxonomy" id="34765"/>
    <lineage>
        <taxon>Eukaryota</taxon>
        <taxon>Metazoa</taxon>
        <taxon>Chordata</taxon>
        <taxon>Tunicata</taxon>
        <taxon>Appendicularia</taxon>
        <taxon>Copelata</taxon>
        <taxon>Oikopleuridae</taxon>
        <taxon>Oikopleura</taxon>
    </lineage>
</organism>
<dbReference type="Proteomes" id="UP001158576">
    <property type="component" value="Chromosome PAR"/>
</dbReference>
<feature type="transmembrane region" description="Helical" evidence="1">
    <location>
        <begin position="173"/>
        <end position="195"/>
    </location>
</feature>
<protein>
    <submittedName>
        <fullName evidence="2">Oidioi.mRNA.OKI2018_I69.PAR.g9586.t1.cds</fullName>
    </submittedName>
</protein>
<keyword evidence="1" id="KW-0812">Transmembrane</keyword>
<accession>A0ABN7RLA8</accession>
<feature type="transmembrane region" description="Helical" evidence="1">
    <location>
        <begin position="98"/>
        <end position="119"/>
    </location>
</feature>
<keyword evidence="1" id="KW-1133">Transmembrane helix</keyword>
<feature type="transmembrane region" description="Helical" evidence="1">
    <location>
        <begin position="131"/>
        <end position="153"/>
    </location>
</feature>
<dbReference type="Gene3D" id="1.20.140.150">
    <property type="match status" value="1"/>
</dbReference>
<evidence type="ECO:0000256" key="1">
    <source>
        <dbReference type="SAM" id="Phobius"/>
    </source>
</evidence>
<gene>
    <name evidence="2" type="ORF">OKIOD_LOCUS1144</name>
</gene>
<proteinExistence type="predicted"/>
<evidence type="ECO:0000313" key="2">
    <source>
        <dbReference type="EMBL" id="CAG5080431.1"/>
    </source>
</evidence>
<name>A0ABN7RLA8_OIKDI</name>
<reference evidence="2 3" key="1">
    <citation type="submission" date="2021-04" db="EMBL/GenBank/DDBJ databases">
        <authorList>
            <person name="Bliznina A."/>
        </authorList>
    </citation>
    <scope>NUCLEOTIDE SEQUENCE [LARGE SCALE GENOMIC DNA]</scope>
</reference>
<keyword evidence="3" id="KW-1185">Reference proteome</keyword>
<keyword evidence="1" id="KW-0472">Membrane</keyword>
<dbReference type="EMBL" id="OU015568">
    <property type="protein sequence ID" value="CAG5080431.1"/>
    <property type="molecule type" value="Genomic_DNA"/>
</dbReference>
<sequence>MTKENKTMDKGAIGFAIAGLLLVIAGMASPNWLRYTGLVENGFIKDQAFVGLWKAEFIQPGPPNELFDYFTELKFSDGKAEDPNYDWYFGSWMNACRALAILTILWGAGTIALHFWKSFKTQNYFWSKIVFFNYIITSLFGTCAAGTWVGSIAAQELVQNADGVEEYIWRGDYGAGLWIFWIGTGFFLPAAALAFEGGFVNHKSEQYKKLEEEFNKKIQQ</sequence>
<feature type="transmembrane region" description="Helical" evidence="1">
    <location>
        <begin position="12"/>
        <end position="33"/>
    </location>
</feature>
<evidence type="ECO:0000313" key="3">
    <source>
        <dbReference type="Proteomes" id="UP001158576"/>
    </source>
</evidence>